<evidence type="ECO:0000313" key="3">
    <source>
        <dbReference type="Proteomes" id="UP000319817"/>
    </source>
</evidence>
<dbReference type="Gene3D" id="3.30.420.10">
    <property type="entry name" value="Ribonuclease H-like superfamily/Ribonuclease H"/>
    <property type="match status" value="1"/>
</dbReference>
<dbReference type="PANTHER" id="PTHR47649">
    <property type="entry name" value="RIBONUCLEASE D"/>
    <property type="match status" value="1"/>
</dbReference>
<dbReference type="SMART" id="SM00474">
    <property type="entry name" value="35EXOc"/>
    <property type="match status" value="1"/>
</dbReference>
<dbReference type="Pfam" id="PF01612">
    <property type="entry name" value="DNA_pol_A_exo1"/>
    <property type="match status" value="1"/>
</dbReference>
<dbReference type="EC" id="3.1.13.5" evidence="2"/>
<dbReference type="SUPFAM" id="SSF53098">
    <property type="entry name" value="Ribonuclease H-like"/>
    <property type="match status" value="1"/>
</dbReference>
<accession>A0A517NR17</accession>
<dbReference type="GO" id="GO:0008408">
    <property type="term" value="F:3'-5' exonuclease activity"/>
    <property type="evidence" value="ECO:0007669"/>
    <property type="project" value="InterPro"/>
</dbReference>
<dbReference type="PANTHER" id="PTHR47649:SF1">
    <property type="entry name" value="RIBONUCLEASE D"/>
    <property type="match status" value="1"/>
</dbReference>
<keyword evidence="3" id="KW-1185">Reference proteome</keyword>
<dbReference type="EMBL" id="CP036526">
    <property type="protein sequence ID" value="QDT09571.1"/>
    <property type="molecule type" value="Genomic_DNA"/>
</dbReference>
<keyword evidence="2" id="KW-0378">Hydrolase</keyword>
<dbReference type="InterPro" id="IPR002121">
    <property type="entry name" value="HRDC_dom"/>
</dbReference>
<evidence type="ECO:0000259" key="1">
    <source>
        <dbReference type="PROSITE" id="PS50967"/>
    </source>
</evidence>
<dbReference type="InterPro" id="IPR051086">
    <property type="entry name" value="RNase_D-like"/>
</dbReference>
<name>A0A517NR17_9BACT</name>
<dbReference type="GO" id="GO:0033890">
    <property type="term" value="F:ribonuclease D activity"/>
    <property type="evidence" value="ECO:0007669"/>
    <property type="project" value="UniProtKB-EC"/>
</dbReference>
<dbReference type="Pfam" id="PF00570">
    <property type="entry name" value="HRDC"/>
    <property type="match status" value="1"/>
</dbReference>
<dbReference type="InterPro" id="IPR044876">
    <property type="entry name" value="HRDC_dom_sf"/>
</dbReference>
<dbReference type="AlphaFoldDB" id="A0A517NR17"/>
<dbReference type="PROSITE" id="PS50967">
    <property type="entry name" value="HRDC"/>
    <property type="match status" value="1"/>
</dbReference>
<gene>
    <name evidence="2" type="primary">rnd</name>
    <name evidence="2" type="ORF">K239x_15170</name>
</gene>
<dbReference type="InterPro" id="IPR036397">
    <property type="entry name" value="RNaseH_sf"/>
</dbReference>
<dbReference type="GO" id="GO:0003676">
    <property type="term" value="F:nucleic acid binding"/>
    <property type="evidence" value="ECO:0007669"/>
    <property type="project" value="InterPro"/>
</dbReference>
<reference evidence="2 3" key="1">
    <citation type="submission" date="2019-02" db="EMBL/GenBank/DDBJ databases">
        <title>Deep-cultivation of Planctomycetes and their phenomic and genomic characterization uncovers novel biology.</title>
        <authorList>
            <person name="Wiegand S."/>
            <person name="Jogler M."/>
            <person name="Boedeker C."/>
            <person name="Pinto D."/>
            <person name="Vollmers J."/>
            <person name="Rivas-Marin E."/>
            <person name="Kohn T."/>
            <person name="Peeters S.H."/>
            <person name="Heuer A."/>
            <person name="Rast P."/>
            <person name="Oberbeckmann S."/>
            <person name="Bunk B."/>
            <person name="Jeske O."/>
            <person name="Meyerdierks A."/>
            <person name="Storesund J.E."/>
            <person name="Kallscheuer N."/>
            <person name="Luecker S."/>
            <person name="Lage O.M."/>
            <person name="Pohl T."/>
            <person name="Merkel B.J."/>
            <person name="Hornburger P."/>
            <person name="Mueller R.-W."/>
            <person name="Bruemmer F."/>
            <person name="Labrenz M."/>
            <person name="Spormann A.M."/>
            <person name="Op den Camp H."/>
            <person name="Overmann J."/>
            <person name="Amann R."/>
            <person name="Jetten M.S.M."/>
            <person name="Mascher T."/>
            <person name="Medema M.H."/>
            <person name="Devos D.P."/>
            <person name="Kaster A.-K."/>
            <person name="Ovreas L."/>
            <person name="Rohde M."/>
            <person name="Galperin M.Y."/>
            <person name="Jogler C."/>
        </authorList>
    </citation>
    <scope>NUCLEOTIDE SEQUENCE [LARGE SCALE GENOMIC DNA]</scope>
    <source>
        <strain evidence="2 3">K23_9</strain>
    </source>
</reference>
<dbReference type="GO" id="GO:0000166">
    <property type="term" value="F:nucleotide binding"/>
    <property type="evidence" value="ECO:0007669"/>
    <property type="project" value="InterPro"/>
</dbReference>
<dbReference type="Gene3D" id="1.10.150.80">
    <property type="entry name" value="HRDC domain"/>
    <property type="match status" value="1"/>
</dbReference>
<dbReference type="OrthoDB" id="9800549at2"/>
<feature type="domain" description="HRDC" evidence="1">
    <location>
        <begin position="223"/>
        <end position="303"/>
    </location>
</feature>
<organism evidence="2 3">
    <name type="scientific">Stieleria marina</name>
    <dbReference type="NCBI Taxonomy" id="1930275"/>
    <lineage>
        <taxon>Bacteria</taxon>
        <taxon>Pseudomonadati</taxon>
        <taxon>Planctomycetota</taxon>
        <taxon>Planctomycetia</taxon>
        <taxon>Pirellulales</taxon>
        <taxon>Pirellulaceae</taxon>
        <taxon>Stieleria</taxon>
    </lineage>
</organism>
<dbReference type="SUPFAM" id="SSF47819">
    <property type="entry name" value="HRDC-like"/>
    <property type="match status" value="2"/>
</dbReference>
<dbReference type="InterPro" id="IPR002562">
    <property type="entry name" value="3'-5'_exonuclease_dom"/>
</dbReference>
<dbReference type="InterPro" id="IPR010997">
    <property type="entry name" value="HRDC-like_sf"/>
</dbReference>
<dbReference type="InterPro" id="IPR012337">
    <property type="entry name" value="RNaseH-like_sf"/>
</dbReference>
<proteinExistence type="predicted"/>
<evidence type="ECO:0000313" key="2">
    <source>
        <dbReference type="EMBL" id="QDT09571.1"/>
    </source>
</evidence>
<dbReference type="GO" id="GO:0006139">
    <property type="term" value="P:nucleobase-containing compound metabolic process"/>
    <property type="evidence" value="ECO:0007669"/>
    <property type="project" value="InterPro"/>
</dbReference>
<protein>
    <submittedName>
        <fullName evidence="2">Ribonuclease D</fullName>
        <ecNumber evidence="2">3.1.13.5</ecNumber>
    </submittedName>
</protein>
<sequence>MDDLFDAFLNVSVTLKHEYINTAAGLDDLCTELAKQKVIAFDTEFVSEDCYRPQLCLVQVAAGDILAIIDPMPIGDTQPFWDLIAEPGRTVIAHAAREESRFCYRFTGKPIGGLFDTQLAAGFVGMEYPASLGNLVNRLCNKTLPKGQTRTNWRHRPLNKDQIIYALHDVTELEEMYRKLSTMIDKLDRKEWVDEEAASKQQAVIDAENRENWRRVSGSSGLNARQLEIVRHLWRWRENRAKATDRLTKRVMRDDLIVELAKVGSSDEKKIRNIRGLDRRGFTDHYEDIATAIGDALAVPEDDLPKRSRGTRRVVSPMLSQFLSTSIACISRQQKLAPPIVGNAEDVRELLGYELDRRKSDTEPSLLKGWRGEIVGKTFRRILAGELAIRVADVTETQPLEFIDVK</sequence>
<dbReference type="Proteomes" id="UP000319817">
    <property type="component" value="Chromosome"/>
</dbReference>
<dbReference type="CDD" id="cd06142">
    <property type="entry name" value="RNaseD_exo"/>
    <property type="match status" value="1"/>
</dbReference>